<dbReference type="EMBL" id="NEFX01000001">
    <property type="protein sequence ID" value="OTW32199.1"/>
    <property type="molecule type" value="Genomic_DNA"/>
</dbReference>
<evidence type="ECO:0000313" key="2">
    <source>
        <dbReference type="EMBL" id="OTW32199.1"/>
    </source>
</evidence>
<reference evidence="2 4" key="1">
    <citation type="submission" date="2017-04" db="EMBL/GenBank/DDBJ databases">
        <title>Staphylococcus agnetis, a potential pathogen in the broiler production.</title>
        <authorList>
            <person name="Poulsen L."/>
        </authorList>
    </citation>
    <scope>NUCLEOTIDE SEQUENCE [LARGE SCALE GENOMIC DNA]</scope>
    <source>
        <strain evidence="2 4">723_310714_2_2_spleen</strain>
    </source>
</reference>
<evidence type="ECO:0000313" key="3">
    <source>
        <dbReference type="EMBL" id="UXU56341.1"/>
    </source>
</evidence>
<dbReference type="RefSeq" id="WP_060550961.1">
    <property type="nucleotide sequence ID" value="NZ_CP009623.1"/>
</dbReference>
<dbReference type="Proteomes" id="UP000646308">
    <property type="component" value="Unassembled WGS sequence"/>
</dbReference>
<gene>
    <name evidence="2" type="ORF">B9M88_00550</name>
    <name evidence="1" type="ORF">GLV84_06490</name>
    <name evidence="3" type="ORF">MUA95_07115</name>
</gene>
<evidence type="ECO:0000313" key="4">
    <source>
        <dbReference type="Proteomes" id="UP000195208"/>
    </source>
</evidence>
<reference evidence="3" key="3">
    <citation type="submission" date="2022-03" db="EMBL/GenBank/DDBJ databases">
        <title>Comparative Genomics of East African Camel-Associated Staphylococcaceae spp.: Diversity and Inheritance of Traits Involved in Host-Pathogen Interactions.</title>
        <authorList>
            <person name="Akarsu H."/>
            <person name="Liljander A."/>
            <person name="Younan M."/>
            <person name="Brodard I."/>
            <person name="Glucks I."/>
            <person name="Labroussaa F."/>
            <person name="Overesch G."/>
            <person name="Kuhnert P."/>
            <person name="Perreten V."/>
            <person name="Drexler J.F."/>
            <person name="Corman V.M."/>
            <person name="Falquet L."/>
            <person name="Jores J."/>
        </authorList>
    </citation>
    <scope>NUCLEOTIDE SEQUENCE</scope>
    <source>
        <strain evidence="3">IVB6197</strain>
    </source>
</reference>
<evidence type="ECO:0000313" key="5">
    <source>
        <dbReference type="Proteomes" id="UP000646308"/>
    </source>
</evidence>
<reference evidence="1" key="2">
    <citation type="submission" date="2019-11" db="EMBL/GenBank/DDBJ databases">
        <title>Whole genome comparisons of Staphylococcus agnetis isolates from cattle and chickens.</title>
        <authorList>
            <person name="Rhoads D."/>
            <person name="Shwani A."/>
            <person name="Adkins P."/>
            <person name="Calcutt M."/>
            <person name="Middleton J."/>
        </authorList>
    </citation>
    <scope>NUCLEOTIDE SEQUENCE</scope>
    <source>
        <strain evidence="1">1387</strain>
    </source>
</reference>
<dbReference type="EMBL" id="WMFL01000077">
    <property type="protein sequence ID" value="NJI02468.1"/>
    <property type="molecule type" value="Genomic_DNA"/>
</dbReference>
<dbReference type="OrthoDB" id="2405490at2"/>
<keyword evidence="4" id="KW-1185">Reference proteome</keyword>
<proteinExistence type="predicted"/>
<evidence type="ECO:0008006" key="6">
    <source>
        <dbReference type="Google" id="ProtNLM"/>
    </source>
</evidence>
<dbReference type="Proteomes" id="UP000195208">
    <property type="component" value="Unassembled WGS sequence"/>
</dbReference>
<accession>A0A242VIP8</accession>
<evidence type="ECO:0000313" key="1">
    <source>
        <dbReference type="EMBL" id="NJI02468.1"/>
    </source>
</evidence>
<sequence>MIMIFILCTLIVIILILAVLNHVKFKRQNDYLRYANKRLILKLEHEKKKNNTKIIPSIQAIRTPHHDTRRIKNVLIETFEQLKKTQDITSYKILSTNQIAKRNTFFADLSLVDFIVLSNLGLYLVKLTHFNTQTFMHFNGTSSSSHPFQDQFAHHVSKIYHQQFHADSNVPYTFSEEVTPDKVIYQFYKYDPLKRVETAEAHLSQDLEKRLKTHISTMACLIDTNEKIYESQSHHPRNVLVIKDDATLTQHIHSFAQTSHSNLSDDKLSQLETLLTQKH</sequence>
<organism evidence="1 5">
    <name type="scientific">Staphylococcus agnetis</name>
    <dbReference type="NCBI Taxonomy" id="985762"/>
    <lineage>
        <taxon>Bacteria</taxon>
        <taxon>Bacillati</taxon>
        <taxon>Bacillota</taxon>
        <taxon>Bacilli</taxon>
        <taxon>Bacillales</taxon>
        <taxon>Staphylococcaceae</taxon>
        <taxon>Staphylococcus</taxon>
    </lineage>
</organism>
<dbReference type="KEGG" id="sagq:EP23_02645"/>
<dbReference type="EMBL" id="CP094809">
    <property type="protein sequence ID" value="UXU56341.1"/>
    <property type="molecule type" value="Genomic_DNA"/>
</dbReference>
<dbReference type="AlphaFoldDB" id="A0A242VIP8"/>
<protein>
    <recommendedName>
        <fullName evidence="6">NERD domain-containing protein</fullName>
    </recommendedName>
</protein>
<name>A0A242VIP8_9STAP</name>
<dbReference type="GeneID" id="57691462"/>
<dbReference type="Proteomes" id="UP001065705">
    <property type="component" value="Chromosome"/>
</dbReference>